<dbReference type="AlphaFoldDB" id="A0A7J0DFQ0"/>
<evidence type="ECO:0000313" key="3">
    <source>
        <dbReference type="Proteomes" id="UP000585474"/>
    </source>
</evidence>
<feature type="region of interest" description="Disordered" evidence="1">
    <location>
        <begin position="160"/>
        <end position="184"/>
    </location>
</feature>
<sequence length="485" mass="53389">MPFGEQTAIIGDVMEKRSYGARFLMEVESLARWRTGEHQRSGEVNNFGSYVEDLSPISIPLLEMPSVMSSRANIGGLGNSLPSWISNHLGYKSYMADKVNQLPSSFLEESPHQDEPFDHGGSEVRQDCGQGIPQQCQGVEKEVLLHLKGRLGIFSEYISGGRSSSGPRSRSTPRMAYNGRDNAEDKSVDGTVVVAGDEVSLITLEMNAFELRLLGGKVRDPILGLEPFSSSSSSSSKLDGWPDLRLPSELRSDGQGNHVTHRSQKKAMWKFVEPPSKEVNKAASKVVVGEGTSAKPIAALGPRATMLRNSTTTKKLLEAVIPPFDKEEAEKLELNQVISKFFHIIGQAVMVRSSLASYSQEMKDEVTIQQDRATSLEGEAKDDWEAITEKLAKLEVVVVKLRNNEARSKKLAIESSEDFQEAVKAATSKYFGEGFNFYKRLIAYHHPDLGIEVQIDLTGCIIFSVDSCSSWSTPSMSPSIFGSSW</sequence>
<dbReference type="Proteomes" id="UP000585474">
    <property type="component" value="Unassembled WGS sequence"/>
</dbReference>
<evidence type="ECO:0000256" key="1">
    <source>
        <dbReference type="SAM" id="MobiDB-lite"/>
    </source>
</evidence>
<dbReference type="EMBL" id="BJWL01000211">
    <property type="protein sequence ID" value="GFS34366.1"/>
    <property type="molecule type" value="Genomic_DNA"/>
</dbReference>
<proteinExistence type="predicted"/>
<evidence type="ECO:0000313" key="2">
    <source>
        <dbReference type="EMBL" id="GFS34366.1"/>
    </source>
</evidence>
<feature type="compositionally biased region" description="Low complexity" evidence="1">
    <location>
        <begin position="160"/>
        <end position="170"/>
    </location>
</feature>
<comment type="caution">
    <text evidence="2">The sequence shown here is derived from an EMBL/GenBank/DDBJ whole genome shotgun (WGS) entry which is preliminary data.</text>
</comment>
<keyword evidence="3" id="KW-1185">Reference proteome</keyword>
<reference evidence="3" key="1">
    <citation type="submission" date="2019-07" db="EMBL/GenBank/DDBJ databases">
        <title>De Novo Assembly of kiwifruit Actinidia rufa.</title>
        <authorList>
            <person name="Sugita-Konishi S."/>
            <person name="Sato K."/>
            <person name="Mori E."/>
            <person name="Abe Y."/>
            <person name="Kisaki G."/>
            <person name="Hamano K."/>
            <person name="Suezawa K."/>
            <person name="Otani M."/>
            <person name="Fukuda T."/>
            <person name="Manabe T."/>
            <person name="Gomi K."/>
            <person name="Tabuchi M."/>
            <person name="Akimitsu K."/>
            <person name="Kataoka I."/>
        </authorList>
    </citation>
    <scope>NUCLEOTIDE SEQUENCE [LARGE SCALE GENOMIC DNA]</scope>
    <source>
        <strain evidence="3">cv. Fuchu</strain>
    </source>
</reference>
<accession>A0A7J0DFQ0</accession>
<protein>
    <submittedName>
        <fullName evidence="2">Uncharacterized protein</fullName>
    </submittedName>
</protein>
<organism evidence="2 3">
    <name type="scientific">Actinidia rufa</name>
    <dbReference type="NCBI Taxonomy" id="165716"/>
    <lineage>
        <taxon>Eukaryota</taxon>
        <taxon>Viridiplantae</taxon>
        <taxon>Streptophyta</taxon>
        <taxon>Embryophyta</taxon>
        <taxon>Tracheophyta</taxon>
        <taxon>Spermatophyta</taxon>
        <taxon>Magnoliopsida</taxon>
        <taxon>eudicotyledons</taxon>
        <taxon>Gunneridae</taxon>
        <taxon>Pentapetalae</taxon>
        <taxon>asterids</taxon>
        <taxon>Ericales</taxon>
        <taxon>Actinidiaceae</taxon>
        <taxon>Actinidia</taxon>
    </lineage>
</organism>
<name>A0A7J0DFQ0_9ERIC</name>
<gene>
    <name evidence="2" type="ORF">Acr_00g0033590</name>
</gene>